<evidence type="ECO:0000256" key="3">
    <source>
        <dbReference type="ARBA" id="ARBA00023125"/>
    </source>
</evidence>
<keyword evidence="2" id="KW-0805">Transcription regulation</keyword>
<keyword evidence="7" id="KW-1185">Reference proteome</keyword>
<dbReference type="GO" id="GO:0003677">
    <property type="term" value="F:DNA binding"/>
    <property type="evidence" value="ECO:0007669"/>
    <property type="project" value="UniProtKB-KW"/>
</dbReference>
<gene>
    <name evidence="6" type="ORF">TPSD3_10025</name>
</gene>
<dbReference type="InterPro" id="IPR036390">
    <property type="entry name" value="WH_DNA-bd_sf"/>
</dbReference>
<keyword evidence="3" id="KW-0238">DNA-binding</keyword>
<dbReference type="SUPFAM" id="SSF46785">
    <property type="entry name" value="Winged helix' DNA-binding domain"/>
    <property type="match status" value="1"/>
</dbReference>
<dbReference type="PROSITE" id="PS50987">
    <property type="entry name" value="HTH_ARSR_2"/>
    <property type="match status" value="1"/>
</dbReference>
<proteinExistence type="predicted"/>
<dbReference type="InterPro" id="IPR011991">
    <property type="entry name" value="ArsR-like_HTH"/>
</dbReference>
<evidence type="ECO:0000313" key="6">
    <source>
        <dbReference type="EMBL" id="OUD14701.1"/>
    </source>
</evidence>
<evidence type="ECO:0000256" key="1">
    <source>
        <dbReference type="ARBA" id="ARBA00022849"/>
    </source>
</evidence>
<dbReference type="AlphaFoldDB" id="A0A251X9Q5"/>
<dbReference type="OrthoDB" id="9793058at2"/>
<evidence type="ECO:0000256" key="2">
    <source>
        <dbReference type="ARBA" id="ARBA00023015"/>
    </source>
</evidence>
<organism evidence="6 7">
    <name type="scientific">Thioflexithrix psekupsensis</name>
    <dbReference type="NCBI Taxonomy" id="1570016"/>
    <lineage>
        <taxon>Bacteria</taxon>
        <taxon>Pseudomonadati</taxon>
        <taxon>Pseudomonadota</taxon>
        <taxon>Gammaproteobacteria</taxon>
        <taxon>Thiotrichales</taxon>
        <taxon>Thioflexithrix</taxon>
    </lineage>
</organism>
<keyword evidence="1" id="KW-0059">Arsenical resistance</keyword>
<dbReference type="Gene3D" id="1.10.10.10">
    <property type="entry name" value="Winged helix-like DNA-binding domain superfamily/Winged helix DNA-binding domain"/>
    <property type="match status" value="1"/>
</dbReference>
<accession>A0A251X9Q5</accession>
<protein>
    <submittedName>
        <fullName evidence="6">Transcriptional regulator</fullName>
    </submittedName>
</protein>
<name>A0A251X9Q5_9GAMM</name>
<dbReference type="InterPro" id="IPR036388">
    <property type="entry name" value="WH-like_DNA-bd_sf"/>
</dbReference>
<dbReference type="PANTHER" id="PTHR33154:SF18">
    <property type="entry name" value="ARSENICAL RESISTANCE OPERON REPRESSOR"/>
    <property type="match status" value="1"/>
</dbReference>
<evidence type="ECO:0000313" key="7">
    <source>
        <dbReference type="Proteomes" id="UP000194798"/>
    </source>
</evidence>
<reference evidence="6 7" key="1">
    <citation type="submission" date="2016-12" db="EMBL/GenBank/DDBJ databases">
        <title>Thioflexothrix psekupsii D3 genome sequencing and assembly.</title>
        <authorList>
            <person name="Fomenkov A."/>
            <person name="Vincze T."/>
            <person name="Grabovich M."/>
            <person name="Anton B.P."/>
            <person name="Dubinina G."/>
            <person name="Orlova M."/>
            <person name="Belousova E."/>
            <person name="Roberts R.J."/>
        </authorList>
    </citation>
    <scope>NUCLEOTIDE SEQUENCE [LARGE SCALE GENOMIC DNA]</scope>
    <source>
        <strain evidence="6">D3</strain>
    </source>
</reference>
<evidence type="ECO:0000259" key="5">
    <source>
        <dbReference type="PROSITE" id="PS50987"/>
    </source>
</evidence>
<dbReference type="Pfam" id="PF01022">
    <property type="entry name" value="HTH_5"/>
    <property type="match status" value="1"/>
</dbReference>
<dbReference type="PANTHER" id="PTHR33154">
    <property type="entry name" value="TRANSCRIPTIONAL REGULATOR, ARSR FAMILY"/>
    <property type="match status" value="1"/>
</dbReference>
<dbReference type="InterPro" id="IPR001845">
    <property type="entry name" value="HTH_ArsR_DNA-bd_dom"/>
</dbReference>
<comment type="caution">
    <text evidence="6">The sequence shown here is derived from an EMBL/GenBank/DDBJ whole genome shotgun (WGS) entry which is preliminary data.</text>
</comment>
<evidence type="ECO:0000256" key="4">
    <source>
        <dbReference type="ARBA" id="ARBA00023163"/>
    </source>
</evidence>
<dbReference type="CDD" id="cd00090">
    <property type="entry name" value="HTH_ARSR"/>
    <property type="match status" value="1"/>
</dbReference>
<dbReference type="GO" id="GO:0046685">
    <property type="term" value="P:response to arsenic-containing substance"/>
    <property type="evidence" value="ECO:0007669"/>
    <property type="project" value="UniProtKB-KW"/>
</dbReference>
<dbReference type="Proteomes" id="UP000194798">
    <property type="component" value="Unassembled WGS sequence"/>
</dbReference>
<dbReference type="SMART" id="SM00418">
    <property type="entry name" value="HTH_ARSR"/>
    <property type="match status" value="1"/>
</dbReference>
<dbReference type="NCBIfam" id="NF033788">
    <property type="entry name" value="HTH_metalloreg"/>
    <property type="match status" value="1"/>
</dbReference>
<dbReference type="PRINTS" id="PR00778">
    <property type="entry name" value="HTHARSR"/>
</dbReference>
<dbReference type="NCBIfam" id="NF007528">
    <property type="entry name" value="PRK10141.1"/>
    <property type="match status" value="1"/>
</dbReference>
<sequence>MFPEVIFRALGDETRLRCLVLLHLQEELCVCELTHALQLAQPKISRHLAVLKNAHLLQDHREGVWIYYRLHPDLPEWIRDVLQKTQFALQKQSPYTEDKQRLLTMPNRPGSLVCA</sequence>
<dbReference type="GO" id="GO:0003700">
    <property type="term" value="F:DNA-binding transcription factor activity"/>
    <property type="evidence" value="ECO:0007669"/>
    <property type="project" value="InterPro"/>
</dbReference>
<dbReference type="FunFam" id="1.10.10.10:FF:000279">
    <property type="entry name" value="Transcriptional regulator, ArsR family"/>
    <property type="match status" value="1"/>
</dbReference>
<dbReference type="EMBL" id="MSLT01000012">
    <property type="protein sequence ID" value="OUD14701.1"/>
    <property type="molecule type" value="Genomic_DNA"/>
</dbReference>
<dbReference type="InterPro" id="IPR051081">
    <property type="entry name" value="HTH_MetalResp_TranReg"/>
</dbReference>
<feature type="domain" description="HTH arsR-type" evidence="5">
    <location>
        <begin position="1"/>
        <end position="89"/>
    </location>
</feature>
<keyword evidence="4" id="KW-0804">Transcription</keyword>